<keyword evidence="1" id="KW-0472">Membrane</keyword>
<dbReference type="InterPro" id="IPR022742">
    <property type="entry name" value="Hydrolase_4"/>
</dbReference>
<feature type="transmembrane region" description="Helical" evidence="1">
    <location>
        <begin position="113"/>
        <end position="136"/>
    </location>
</feature>
<keyword evidence="1" id="KW-0812">Transmembrane</keyword>
<dbReference type="EMBL" id="MHIT01000019">
    <property type="protein sequence ID" value="OGY56743.1"/>
    <property type="molecule type" value="Genomic_DNA"/>
</dbReference>
<accession>A0A1G1YWH9</accession>
<evidence type="ECO:0000313" key="4">
    <source>
        <dbReference type="Proteomes" id="UP000177062"/>
    </source>
</evidence>
<protein>
    <recommendedName>
        <fullName evidence="2">Serine aminopeptidase S33 domain-containing protein</fullName>
    </recommendedName>
</protein>
<comment type="caution">
    <text evidence="3">The sequence shown here is derived from an EMBL/GenBank/DDBJ whole genome shotgun (WGS) entry which is preliminary data.</text>
</comment>
<feature type="non-terminal residue" evidence="3">
    <location>
        <position position="188"/>
    </location>
</feature>
<gene>
    <name evidence="3" type="ORF">A2Y84_01525</name>
</gene>
<reference evidence="3 4" key="1">
    <citation type="journal article" date="2016" name="Nat. Commun.">
        <title>Thousands of microbial genomes shed light on interconnected biogeochemical processes in an aquifer system.</title>
        <authorList>
            <person name="Anantharaman K."/>
            <person name="Brown C.T."/>
            <person name="Hug L.A."/>
            <person name="Sharon I."/>
            <person name="Castelle C.J."/>
            <person name="Probst A.J."/>
            <person name="Thomas B.C."/>
            <person name="Singh A."/>
            <person name="Wilkins M.J."/>
            <person name="Karaoz U."/>
            <person name="Brodie E.L."/>
            <person name="Williams K.H."/>
            <person name="Hubbard S.S."/>
            <person name="Banfield J.F."/>
        </authorList>
    </citation>
    <scope>NUCLEOTIDE SEQUENCE [LARGE SCALE GENOMIC DNA]</scope>
</reference>
<organism evidence="3 4">
    <name type="scientific">Candidatus Colwellbacteria bacterium RBG_13_48_8</name>
    <dbReference type="NCBI Taxonomy" id="1797685"/>
    <lineage>
        <taxon>Bacteria</taxon>
        <taxon>Candidatus Colwelliibacteriota</taxon>
    </lineage>
</organism>
<dbReference type="AlphaFoldDB" id="A0A1G1YWH9"/>
<dbReference type="Pfam" id="PF12146">
    <property type="entry name" value="Hydrolase_4"/>
    <property type="match status" value="1"/>
</dbReference>
<evidence type="ECO:0000259" key="2">
    <source>
        <dbReference type="Pfam" id="PF12146"/>
    </source>
</evidence>
<proteinExistence type="predicted"/>
<evidence type="ECO:0000256" key="1">
    <source>
        <dbReference type="SAM" id="Phobius"/>
    </source>
</evidence>
<sequence length="188" mass="21699">MKGAEPIFLPGRKRIGVLLYHGWSSSPQEFNPTYTDSTVKHLQKLGYTVYVPLSRGHGTQPDDLRGIKWENWLADARQHYDEFSKEVKRLVVGGMSMGANIALTIAAERPVAGVMSMGTPIFYRAHPLFVLWVWLWRRSQKLKTKRYWEPDKNIALKKVHYIQYPPESVHQTVRSGPWAKKLLTRIKA</sequence>
<evidence type="ECO:0000313" key="3">
    <source>
        <dbReference type="EMBL" id="OGY56743.1"/>
    </source>
</evidence>
<keyword evidence="1" id="KW-1133">Transmembrane helix</keyword>
<dbReference type="Gene3D" id="3.40.50.1820">
    <property type="entry name" value="alpha/beta hydrolase"/>
    <property type="match status" value="1"/>
</dbReference>
<dbReference type="Proteomes" id="UP000177062">
    <property type="component" value="Unassembled WGS sequence"/>
</dbReference>
<feature type="domain" description="Serine aminopeptidase S33" evidence="2">
    <location>
        <begin position="36"/>
        <end position="143"/>
    </location>
</feature>
<name>A0A1G1YWH9_9BACT</name>
<dbReference type="InterPro" id="IPR029058">
    <property type="entry name" value="AB_hydrolase_fold"/>
</dbReference>
<dbReference type="SUPFAM" id="SSF53474">
    <property type="entry name" value="alpha/beta-Hydrolases"/>
    <property type="match status" value="1"/>
</dbReference>